<reference evidence="1" key="1">
    <citation type="journal article" date="2023" name="IScience">
        <title>Live-bearing cockroach genome reveals convergent evolutionary mechanisms linked to viviparity in insects and beyond.</title>
        <authorList>
            <person name="Fouks B."/>
            <person name="Harrison M.C."/>
            <person name="Mikhailova A.A."/>
            <person name="Marchal E."/>
            <person name="English S."/>
            <person name="Carruthers M."/>
            <person name="Jennings E.C."/>
            <person name="Chiamaka E.L."/>
            <person name="Frigard R.A."/>
            <person name="Pippel M."/>
            <person name="Attardo G.M."/>
            <person name="Benoit J.B."/>
            <person name="Bornberg-Bauer E."/>
            <person name="Tobe S.S."/>
        </authorList>
    </citation>
    <scope>NUCLEOTIDE SEQUENCE</scope>
    <source>
        <strain evidence="1">Stay&amp;Tobe</strain>
    </source>
</reference>
<keyword evidence="2" id="KW-1185">Reference proteome</keyword>
<comment type="caution">
    <text evidence="1">The sequence shown here is derived from an EMBL/GenBank/DDBJ whole genome shotgun (WGS) entry which is preliminary data.</text>
</comment>
<protein>
    <submittedName>
        <fullName evidence="1">Uncharacterized protein</fullName>
    </submittedName>
</protein>
<sequence>DADIHQGWAEDNRCHLVSSSLNKIRILMIGNEEYSDENRQYMLMQYKLKNIPCFFFR</sequence>
<dbReference type="Proteomes" id="UP001233999">
    <property type="component" value="Unassembled WGS sequence"/>
</dbReference>
<name>A0AAD8A8L8_DIPPU</name>
<proteinExistence type="predicted"/>
<feature type="non-terminal residue" evidence="1">
    <location>
        <position position="1"/>
    </location>
</feature>
<evidence type="ECO:0000313" key="1">
    <source>
        <dbReference type="EMBL" id="KAJ9594489.1"/>
    </source>
</evidence>
<organism evidence="1 2">
    <name type="scientific">Diploptera punctata</name>
    <name type="common">Pacific beetle cockroach</name>
    <dbReference type="NCBI Taxonomy" id="6984"/>
    <lineage>
        <taxon>Eukaryota</taxon>
        <taxon>Metazoa</taxon>
        <taxon>Ecdysozoa</taxon>
        <taxon>Arthropoda</taxon>
        <taxon>Hexapoda</taxon>
        <taxon>Insecta</taxon>
        <taxon>Pterygota</taxon>
        <taxon>Neoptera</taxon>
        <taxon>Polyneoptera</taxon>
        <taxon>Dictyoptera</taxon>
        <taxon>Blattodea</taxon>
        <taxon>Blaberoidea</taxon>
        <taxon>Blaberidae</taxon>
        <taxon>Diplopterinae</taxon>
        <taxon>Diploptera</taxon>
    </lineage>
</organism>
<gene>
    <name evidence="1" type="ORF">L9F63_014101</name>
</gene>
<evidence type="ECO:0000313" key="2">
    <source>
        <dbReference type="Proteomes" id="UP001233999"/>
    </source>
</evidence>
<reference evidence="1" key="2">
    <citation type="submission" date="2023-05" db="EMBL/GenBank/DDBJ databases">
        <authorList>
            <person name="Fouks B."/>
        </authorList>
    </citation>
    <scope>NUCLEOTIDE SEQUENCE</scope>
    <source>
        <strain evidence="1">Stay&amp;Tobe</strain>
        <tissue evidence="1">Testes</tissue>
    </source>
</reference>
<dbReference type="AlphaFoldDB" id="A0AAD8A8L8"/>
<accession>A0AAD8A8L8</accession>
<feature type="non-terminal residue" evidence="1">
    <location>
        <position position="57"/>
    </location>
</feature>
<dbReference type="EMBL" id="JASPKZ010003044">
    <property type="protein sequence ID" value="KAJ9594489.1"/>
    <property type="molecule type" value="Genomic_DNA"/>
</dbReference>